<evidence type="ECO:0000256" key="1">
    <source>
        <dbReference type="ARBA" id="ARBA00009952"/>
    </source>
</evidence>
<keyword evidence="2" id="KW-1185">Reference proteome</keyword>
<dbReference type="GO" id="GO:0005737">
    <property type="term" value="C:cytoplasm"/>
    <property type="evidence" value="ECO:0007669"/>
    <property type="project" value="TreeGrafter"/>
</dbReference>
<dbReference type="OrthoDB" id="9975421at2759"/>
<dbReference type="GeneID" id="107217141"/>
<protein>
    <submittedName>
        <fullName evidence="3">Protein FAM136A</fullName>
    </submittedName>
</protein>
<dbReference type="InterPro" id="IPR008560">
    <property type="entry name" value="DUF842_euk"/>
</dbReference>
<dbReference type="FunCoup" id="A0A6J0B761">
    <property type="interactions" value="1189"/>
</dbReference>
<dbReference type="RefSeq" id="XP_015510001.1">
    <property type="nucleotide sequence ID" value="XM_015654515.2"/>
</dbReference>
<accession>A0A6J0B761</accession>
<sequence>MVEEQRRRVENKMTNMIEDIDKAYLRRMQGDMHRCAARCCDNETYSMQKVHNCVENCSAPLNKAQNYVQGELERVQTRLQRCVMECNDSIRDQMSPNPTQDEVNKFSDSFEKCATKCVDVYCDLLPSLEKTMKKMLAGSKFEQ</sequence>
<proteinExistence type="inferred from homology"/>
<gene>
    <name evidence="3" type="primary">LOC107217141</name>
</gene>
<dbReference type="PANTHER" id="PTHR21096:SF0">
    <property type="entry name" value="PROTEIN FAM136A"/>
    <property type="match status" value="1"/>
</dbReference>
<dbReference type="KEGG" id="nlo:107217141"/>
<dbReference type="AlphaFoldDB" id="A0A6J0B761"/>
<evidence type="ECO:0000313" key="3">
    <source>
        <dbReference type="RefSeq" id="XP_015510001.1"/>
    </source>
</evidence>
<comment type="similarity">
    <text evidence="1">Belongs to the FAM136 family.</text>
</comment>
<name>A0A6J0B761_NEOLC</name>
<dbReference type="Pfam" id="PF05811">
    <property type="entry name" value="DUF842"/>
    <property type="match status" value="1"/>
</dbReference>
<dbReference type="InParanoid" id="A0A6J0B761"/>
<organism evidence="3">
    <name type="scientific">Neodiprion lecontei</name>
    <name type="common">Redheaded pine sawfly</name>
    <dbReference type="NCBI Taxonomy" id="441921"/>
    <lineage>
        <taxon>Eukaryota</taxon>
        <taxon>Metazoa</taxon>
        <taxon>Ecdysozoa</taxon>
        <taxon>Arthropoda</taxon>
        <taxon>Hexapoda</taxon>
        <taxon>Insecta</taxon>
        <taxon>Pterygota</taxon>
        <taxon>Neoptera</taxon>
        <taxon>Endopterygota</taxon>
        <taxon>Hymenoptera</taxon>
        <taxon>Tenthredinoidea</taxon>
        <taxon>Diprionidae</taxon>
        <taxon>Diprioninae</taxon>
        <taxon>Neodiprion</taxon>
    </lineage>
</organism>
<dbReference type="PANTHER" id="PTHR21096">
    <property type="entry name" value="PROTEIN FAM136A"/>
    <property type="match status" value="1"/>
</dbReference>
<reference evidence="3" key="1">
    <citation type="submission" date="2025-08" db="UniProtKB">
        <authorList>
            <consortium name="RefSeq"/>
        </authorList>
    </citation>
    <scope>IDENTIFICATION</scope>
    <source>
        <tissue evidence="3">Thorax and Abdomen</tissue>
    </source>
</reference>
<dbReference type="Proteomes" id="UP000829291">
    <property type="component" value="Chromosome 5"/>
</dbReference>
<evidence type="ECO:0000313" key="2">
    <source>
        <dbReference type="Proteomes" id="UP000829291"/>
    </source>
</evidence>